<protein>
    <recommendedName>
        <fullName evidence="2">Transposable element P transposase-like C-terminal domain-containing protein</fullName>
    </recommendedName>
</protein>
<accession>A0AAV8X205</accession>
<reference evidence="3" key="1">
    <citation type="journal article" date="2023" name="Insect Mol. Biol.">
        <title>Genome sequencing provides insights into the evolution of gene families encoding plant cell wall-degrading enzymes in longhorned beetles.</title>
        <authorList>
            <person name="Shin N.R."/>
            <person name="Okamura Y."/>
            <person name="Kirsch R."/>
            <person name="Pauchet Y."/>
        </authorList>
    </citation>
    <scope>NUCLEOTIDE SEQUENCE</scope>
    <source>
        <strain evidence="3">RBIC_L_NR</strain>
    </source>
</reference>
<proteinExistence type="predicted"/>
<sequence>MIILGKNSGILDAKVNTKELTTEEYMTPQIFEKVRIEPDQEKIHDMTFGSKSSSSFSSSDSLTLGNESSSNIGENVTEMKEDALEYISGWLAKKYKKECPSLGRSLVAILHLLEIFELPRVVPVEPKKGRYLPLLRVFFFTLGLHPSMVLHRTTLTG</sequence>
<comment type="caution">
    <text evidence="3">The sequence shown here is derived from an EMBL/GenBank/DDBJ whole genome shotgun (WGS) entry which is preliminary data.</text>
</comment>
<dbReference type="Proteomes" id="UP001162156">
    <property type="component" value="Unassembled WGS sequence"/>
</dbReference>
<keyword evidence="4" id="KW-1185">Reference proteome</keyword>
<feature type="compositionally biased region" description="Low complexity" evidence="1">
    <location>
        <begin position="50"/>
        <end position="61"/>
    </location>
</feature>
<dbReference type="Pfam" id="PF12596">
    <property type="entry name" value="Tnp_P_element_C"/>
    <property type="match status" value="1"/>
</dbReference>
<dbReference type="EMBL" id="JANEYF010004010">
    <property type="protein sequence ID" value="KAJ8932587.1"/>
    <property type="molecule type" value="Genomic_DNA"/>
</dbReference>
<feature type="domain" description="Transposable element P transposase-like C-terminal" evidence="2">
    <location>
        <begin position="18"/>
        <end position="103"/>
    </location>
</feature>
<evidence type="ECO:0000313" key="3">
    <source>
        <dbReference type="EMBL" id="KAJ8932587.1"/>
    </source>
</evidence>
<feature type="compositionally biased region" description="Polar residues" evidence="1">
    <location>
        <begin position="62"/>
        <end position="74"/>
    </location>
</feature>
<evidence type="ECO:0000259" key="2">
    <source>
        <dbReference type="Pfam" id="PF12596"/>
    </source>
</evidence>
<dbReference type="InterPro" id="IPR022242">
    <property type="entry name" value="TNP-like_C"/>
</dbReference>
<evidence type="ECO:0000313" key="4">
    <source>
        <dbReference type="Proteomes" id="UP001162156"/>
    </source>
</evidence>
<evidence type="ECO:0000256" key="1">
    <source>
        <dbReference type="SAM" id="MobiDB-lite"/>
    </source>
</evidence>
<gene>
    <name evidence="3" type="ORF">NQ314_014578</name>
</gene>
<organism evidence="3 4">
    <name type="scientific">Rhamnusium bicolor</name>
    <dbReference type="NCBI Taxonomy" id="1586634"/>
    <lineage>
        <taxon>Eukaryota</taxon>
        <taxon>Metazoa</taxon>
        <taxon>Ecdysozoa</taxon>
        <taxon>Arthropoda</taxon>
        <taxon>Hexapoda</taxon>
        <taxon>Insecta</taxon>
        <taxon>Pterygota</taxon>
        <taxon>Neoptera</taxon>
        <taxon>Endopterygota</taxon>
        <taxon>Coleoptera</taxon>
        <taxon>Polyphaga</taxon>
        <taxon>Cucujiformia</taxon>
        <taxon>Chrysomeloidea</taxon>
        <taxon>Cerambycidae</taxon>
        <taxon>Lepturinae</taxon>
        <taxon>Rhagiini</taxon>
        <taxon>Rhamnusium</taxon>
    </lineage>
</organism>
<feature type="region of interest" description="Disordered" evidence="1">
    <location>
        <begin position="47"/>
        <end position="74"/>
    </location>
</feature>
<dbReference type="AlphaFoldDB" id="A0AAV8X205"/>
<name>A0AAV8X205_9CUCU</name>